<keyword evidence="1" id="KW-0805">Transcription regulation</keyword>
<dbReference type="EMBL" id="LGCL01000022">
    <property type="protein sequence ID" value="KPL77672.1"/>
    <property type="molecule type" value="Genomic_DNA"/>
</dbReference>
<keyword evidence="7" id="KW-1185">Reference proteome</keyword>
<dbReference type="Gene3D" id="1.10.357.10">
    <property type="entry name" value="Tetracycline Repressor, domain 2"/>
    <property type="match status" value="1"/>
</dbReference>
<dbReference type="OrthoDB" id="2732116at2"/>
<dbReference type="InterPro" id="IPR036271">
    <property type="entry name" value="Tet_transcr_reg_TetR-rel_C_sf"/>
</dbReference>
<dbReference type="PATRIC" id="fig|1134406.4.peg.1474"/>
<feature type="DNA-binding region" description="H-T-H motif" evidence="4">
    <location>
        <begin position="34"/>
        <end position="53"/>
    </location>
</feature>
<dbReference type="PANTHER" id="PTHR30055:SF234">
    <property type="entry name" value="HTH-TYPE TRANSCRIPTIONAL REGULATOR BETI"/>
    <property type="match status" value="1"/>
</dbReference>
<dbReference type="SUPFAM" id="SSF48498">
    <property type="entry name" value="Tetracyclin repressor-like, C-terminal domain"/>
    <property type="match status" value="1"/>
</dbReference>
<keyword evidence="3" id="KW-0804">Transcription</keyword>
<sequence>MKPCTPPGALNENARLILDIAWPLFQQKGYRGLSLDELCERCGLTKPTLYYYFQSKENLYLQVLKRQIDGYHTAISDETLTTPQRLENLAAIMLEQMNSNWLAMLRDLEHFKNPENLTQIRAIFARDLLQPLANLMENAAQQGELRSDDPELLAWSFLGLVSTFTGRLALFDQDAQAGARWLVNFFMQGARQTH</sequence>
<evidence type="ECO:0000313" key="7">
    <source>
        <dbReference type="Proteomes" id="UP000050417"/>
    </source>
</evidence>
<dbReference type="Proteomes" id="UP000050417">
    <property type="component" value="Unassembled WGS sequence"/>
</dbReference>
<dbReference type="Gene3D" id="1.10.10.60">
    <property type="entry name" value="Homeodomain-like"/>
    <property type="match status" value="1"/>
</dbReference>
<evidence type="ECO:0000259" key="5">
    <source>
        <dbReference type="PROSITE" id="PS50977"/>
    </source>
</evidence>
<evidence type="ECO:0000256" key="3">
    <source>
        <dbReference type="ARBA" id="ARBA00023163"/>
    </source>
</evidence>
<dbReference type="Pfam" id="PF00440">
    <property type="entry name" value="TetR_N"/>
    <property type="match status" value="1"/>
</dbReference>
<comment type="caution">
    <text evidence="6">The sequence shown here is derived from an EMBL/GenBank/DDBJ whole genome shotgun (WGS) entry which is preliminary data.</text>
</comment>
<dbReference type="InterPro" id="IPR009057">
    <property type="entry name" value="Homeodomain-like_sf"/>
</dbReference>
<evidence type="ECO:0000313" key="6">
    <source>
        <dbReference type="EMBL" id="KPL77672.1"/>
    </source>
</evidence>
<dbReference type="Pfam" id="PF14246">
    <property type="entry name" value="TetR_C_7"/>
    <property type="match status" value="1"/>
</dbReference>
<dbReference type="AlphaFoldDB" id="A0A0P6XBL2"/>
<protein>
    <recommendedName>
        <fullName evidence="5">HTH tetR-type domain-containing protein</fullName>
    </recommendedName>
</protein>
<evidence type="ECO:0000256" key="2">
    <source>
        <dbReference type="ARBA" id="ARBA00023125"/>
    </source>
</evidence>
<proteinExistence type="predicted"/>
<evidence type="ECO:0000256" key="1">
    <source>
        <dbReference type="ARBA" id="ARBA00023015"/>
    </source>
</evidence>
<dbReference type="RefSeq" id="WP_075062617.1">
    <property type="nucleotide sequence ID" value="NZ_LGCL01000022.1"/>
</dbReference>
<keyword evidence="2 4" id="KW-0238">DNA-binding</keyword>
<dbReference type="InterPro" id="IPR050109">
    <property type="entry name" value="HTH-type_TetR-like_transc_reg"/>
</dbReference>
<organism evidence="6 7">
    <name type="scientific">Ornatilinea apprima</name>
    <dbReference type="NCBI Taxonomy" id="1134406"/>
    <lineage>
        <taxon>Bacteria</taxon>
        <taxon>Bacillati</taxon>
        <taxon>Chloroflexota</taxon>
        <taxon>Anaerolineae</taxon>
        <taxon>Anaerolineales</taxon>
        <taxon>Anaerolineaceae</taxon>
        <taxon>Ornatilinea</taxon>
    </lineage>
</organism>
<accession>A0A0P6XBL2</accession>
<dbReference type="InterPro" id="IPR039536">
    <property type="entry name" value="TetR_C_Proteobacteria"/>
</dbReference>
<dbReference type="InterPro" id="IPR001647">
    <property type="entry name" value="HTH_TetR"/>
</dbReference>
<dbReference type="SUPFAM" id="SSF46689">
    <property type="entry name" value="Homeodomain-like"/>
    <property type="match status" value="1"/>
</dbReference>
<dbReference type="PROSITE" id="PS01081">
    <property type="entry name" value="HTH_TETR_1"/>
    <property type="match status" value="1"/>
</dbReference>
<name>A0A0P6XBL2_9CHLR</name>
<evidence type="ECO:0000256" key="4">
    <source>
        <dbReference type="PROSITE-ProRule" id="PRU00335"/>
    </source>
</evidence>
<feature type="domain" description="HTH tetR-type" evidence="5">
    <location>
        <begin position="11"/>
        <end position="71"/>
    </location>
</feature>
<reference evidence="6 7" key="1">
    <citation type="submission" date="2015-07" db="EMBL/GenBank/DDBJ databases">
        <title>Genome sequence of Ornatilinea apprima DSM 23815.</title>
        <authorList>
            <person name="Hemp J."/>
            <person name="Ward L.M."/>
            <person name="Pace L.A."/>
            <person name="Fischer W.W."/>
        </authorList>
    </citation>
    <scope>NUCLEOTIDE SEQUENCE [LARGE SCALE GENOMIC DNA]</scope>
    <source>
        <strain evidence="6 7">P3M-1</strain>
    </source>
</reference>
<dbReference type="PANTHER" id="PTHR30055">
    <property type="entry name" value="HTH-TYPE TRANSCRIPTIONAL REGULATOR RUTR"/>
    <property type="match status" value="1"/>
</dbReference>
<dbReference type="PRINTS" id="PR00455">
    <property type="entry name" value="HTHTETR"/>
</dbReference>
<dbReference type="STRING" id="1134406.ADN00_08780"/>
<dbReference type="InterPro" id="IPR023772">
    <property type="entry name" value="DNA-bd_HTH_TetR-type_CS"/>
</dbReference>
<gene>
    <name evidence="6" type="ORF">ADN00_08780</name>
</gene>
<dbReference type="GO" id="GO:0000976">
    <property type="term" value="F:transcription cis-regulatory region binding"/>
    <property type="evidence" value="ECO:0007669"/>
    <property type="project" value="TreeGrafter"/>
</dbReference>
<dbReference type="GO" id="GO:0003700">
    <property type="term" value="F:DNA-binding transcription factor activity"/>
    <property type="evidence" value="ECO:0007669"/>
    <property type="project" value="TreeGrafter"/>
</dbReference>
<dbReference type="PROSITE" id="PS50977">
    <property type="entry name" value="HTH_TETR_2"/>
    <property type="match status" value="1"/>
</dbReference>